<sequence length="149" mass="16994">MAKSKETTKQSGKDKDKAVDTEKPLPSERPGTSGTENLLITSRRQASEQYIKAQRAENAYRAKKHATLARHNYNETKGHFKEAGSHFILALKGTVSVVKGIPYLFREKQEDRRRQADAKKRERHMEQKKKLEEALAREAGENEEGDSKE</sequence>
<feature type="region of interest" description="Disordered" evidence="1">
    <location>
        <begin position="108"/>
        <end position="149"/>
    </location>
</feature>
<dbReference type="eggNOG" id="ENOG502T1ZY">
    <property type="taxonomic scope" value="Eukaryota"/>
</dbReference>
<feature type="compositionally biased region" description="Polar residues" evidence="1">
    <location>
        <begin position="30"/>
        <end position="44"/>
    </location>
</feature>
<dbReference type="AlphaFoldDB" id="M7SDD2"/>
<dbReference type="EMBL" id="KB707112">
    <property type="protein sequence ID" value="EMR64224.1"/>
    <property type="molecule type" value="Genomic_DNA"/>
</dbReference>
<organism evidence="2 3">
    <name type="scientific">Eutypa lata (strain UCR-EL1)</name>
    <name type="common">Grapevine dieback disease fungus</name>
    <name type="synonym">Eutypa armeniacae</name>
    <dbReference type="NCBI Taxonomy" id="1287681"/>
    <lineage>
        <taxon>Eukaryota</taxon>
        <taxon>Fungi</taxon>
        <taxon>Dikarya</taxon>
        <taxon>Ascomycota</taxon>
        <taxon>Pezizomycotina</taxon>
        <taxon>Sordariomycetes</taxon>
        <taxon>Xylariomycetidae</taxon>
        <taxon>Xylariales</taxon>
        <taxon>Diatrypaceae</taxon>
        <taxon>Eutypa</taxon>
    </lineage>
</organism>
<dbReference type="OrthoDB" id="4771937at2759"/>
<evidence type="ECO:0000256" key="1">
    <source>
        <dbReference type="SAM" id="MobiDB-lite"/>
    </source>
</evidence>
<evidence type="ECO:0000313" key="3">
    <source>
        <dbReference type="Proteomes" id="UP000012174"/>
    </source>
</evidence>
<dbReference type="HOGENOM" id="CLU_122516_1_0_1"/>
<dbReference type="OMA" id="CFKHLTR"/>
<feature type="compositionally biased region" description="Basic and acidic residues" evidence="1">
    <location>
        <begin position="1"/>
        <end position="26"/>
    </location>
</feature>
<keyword evidence="3" id="KW-1185">Reference proteome</keyword>
<protein>
    <submittedName>
        <fullName evidence="2">Uncharacterized protein</fullName>
    </submittedName>
</protein>
<accession>M7SDD2</accession>
<name>M7SDD2_EUTLA</name>
<reference evidence="3" key="1">
    <citation type="journal article" date="2013" name="Genome Announc.">
        <title>Draft genome sequence of the grapevine dieback fungus Eutypa lata UCR-EL1.</title>
        <authorList>
            <person name="Blanco-Ulate B."/>
            <person name="Rolshausen P.E."/>
            <person name="Cantu D."/>
        </authorList>
    </citation>
    <scope>NUCLEOTIDE SEQUENCE [LARGE SCALE GENOMIC DNA]</scope>
    <source>
        <strain evidence="3">UCR-EL1</strain>
    </source>
</reference>
<feature type="region of interest" description="Disordered" evidence="1">
    <location>
        <begin position="1"/>
        <end position="44"/>
    </location>
</feature>
<gene>
    <name evidence="2" type="ORF">UCREL1_8818</name>
</gene>
<dbReference type="Proteomes" id="UP000012174">
    <property type="component" value="Unassembled WGS sequence"/>
</dbReference>
<evidence type="ECO:0000313" key="2">
    <source>
        <dbReference type="EMBL" id="EMR64224.1"/>
    </source>
</evidence>
<dbReference type="KEGG" id="ela:UCREL1_8818"/>
<proteinExistence type="predicted"/>